<evidence type="ECO:0000313" key="3">
    <source>
        <dbReference type="Proteomes" id="UP001497482"/>
    </source>
</evidence>
<evidence type="ECO:0000256" key="1">
    <source>
        <dbReference type="SAM" id="MobiDB-lite"/>
    </source>
</evidence>
<name>A0AAV2LV18_KNICA</name>
<feature type="region of interest" description="Disordered" evidence="1">
    <location>
        <begin position="1"/>
        <end position="223"/>
    </location>
</feature>
<gene>
    <name evidence="2" type="ORF">KC01_LOCUS32006</name>
</gene>
<feature type="compositionally biased region" description="Basic and acidic residues" evidence="1">
    <location>
        <begin position="278"/>
        <end position="292"/>
    </location>
</feature>
<feature type="compositionally biased region" description="Basic residues" evidence="1">
    <location>
        <begin position="206"/>
        <end position="222"/>
    </location>
</feature>
<accession>A0AAV2LV18</accession>
<feature type="compositionally biased region" description="Basic and acidic residues" evidence="1">
    <location>
        <begin position="21"/>
        <end position="34"/>
    </location>
</feature>
<feature type="compositionally biased region" description="Polar residues" evidence="1">
    <location>
        <begin position="1"/>
        <end position="11"/>
    </location>
</feature>
<organism evidence="2 3">
    <name type="scientific">Knipowitschia caucasica</name>
    <name type="common">Caucasian dwarf goby</name>
    <name type="synonym">Pomatoschistus caucasicus</name>
    <dbReference type="NCBI Taxonomy" id="637954"/>
    <lineage>
        <taxon>Eukaryota</taxon>
        <taxon>Metazoa</taxon>
        <taxon>Chordata</taxon>
        <taxon>Craniata</taxon>
        <taxon>Vertebrata</taxon>
        <taxon>Euteleostomi</taxon>
        <taxon>Actinopterygii</taxon>
        <taxon>Neopterygii</taxon>
        <taxon>Teleostei</taxon>
        <taxon>Neoteleostei</taxon>
        <taxon>Acanthomorphata</taxon>
        <taxon>Gobiaria</taxon>
        <taxon>Gobiiformes</taxon>
        <taxon>Gobioidei</taxon>
        <taxon>Gobiidae</taxon>
        <taxon>Gobiinae</taxon>
        <taxon>Knipowitschia</taxon>
    </lineage>
</organism>
<keyword evidence="3" id="KW-1185">Reference proteome</keyword>
<proteinExistence type="predicted"/>
<protein>
    <submittedName>
        <fullName evidence="2">Uncharacterized protein</fullName>
    </submittedName>
</protein>
<evidence type="ECO:0000313" key="2">
    <source>
        <dbReference type="EMBL" id="CAL1604509.1"/>
    </source>
</evidence>
<feature type="compositionally biased region" description="Basic residues" evidence="1">
    <location>
        <begin position="99"/>
        <end position="124"/>
    </location>
</feature>
<dbReference type="Proteomes" id="UP001497482">
    <property type="component" value="Chromosome 4"/>
</dbReference>
<feature type="compositionally biased region" description="Low complexity" evidence="1">
    <location>
        <begin position="35"/>
        <end position="50"/>
    </location>
</feature>
<sequence>MKQQKQAAGTDSSRSGSRNRQQQERQQEQWRRDQASVGTAAGTGSSGVSSNTCETEPADQARGEKTGACSQVRGAKTNRLQPKTPGLICPRSAHSLYSHARRLGKSNGTTRHRQSRQGHARHRQTFCVRQQATRNEQHGTRGGPRGAARRRARRGEQWRYANRSRCRDTEGERTSAGTRRRSRPVQGRGGGADQCRDVEEEQTSARTRKRSRPQAARRRTPGTRRVAQMVFPSTRTLLGLKTQTLQLCNNHSVLLERIKEEEVGREEEVGSEEEVESKEEVGREEEVEREGE</sequence>
<feature type="region of interest" description="Disordered" evidence="1">
    <location>
        <begin position="260"/>
        <end position="292"/>
    </location>
</feature>
<dbReference type="AlphaFoldDB" id="A0AAV2LV18"/>
<dbReference type="EMBL" id="OZ035826">
    <property type="protein sequence ID" value="CAL1604509.1"/>
    <property type="molecule type" value="Genomic_DNA"/>
</dbReference>
<reference evidence="2 3" key="1">
    <citation type="submission" date="2024-04" db="EMBL/GenBank/DDBJ databases">
        <authorList>
            <person name="Waldvogel A.-M."/>
            <person name="Schoenle A."/>
        </authorList>
    </citation>
    <scope>NUCLEOTIDE SEQUENCE [LARGE SCALE GENOMIC DNA]</scope>
</reference>